<evidence type="ECO:0000256" key="4">
    <source>
        <dbReference type="PIRNR" id="PIRNR000124"/>
    </source>
</evidence>
<keyword evidence="3" id="KW-0520">NAD</keyword>
<dbReference type="InterPro" id="IPR014027">
    <property type="entry name" value="UDP-Glc/GDP-Man_DH_C"/>
</dbReference>
<evidence type="ECO:0000313" key="7">
    <source>
        <dbReference type="EMBL" id="UVI28639.1"/>
    </source>
</evidence>
<accession>A0ABY5S4K4</accession>
<dbReference type="RefSeq" id="WP_258384727.1">
    <property type="nucleotide sequence ID" value="NZ_CP091430.1"/>
</dbReference>
<dbReference type="InterPro" id="IPR028359">
    <property type="entry name" value="UDP_ManNAc/GlcNAc_DH"/>
</dbReference>
<dbReference type="SMART" id="SM00984">
    <property type="entry name" value="UDPG_MGDP_dh_C"/>
    <property type="match status" value="1"/>
</dbReference>
<dbReference type="Pfam" id="PF03721">
    <property type="entry name" value="UDPG_MGDP_dh_N"/>
    <property type="match status" value="1"/>
</dbReference>
<dbReference type="InterPro" id="IPR036220">
    <property type="entry name" value="UDP-Glc/GDP-Man_DH_C_sf"/>
</dbReference>
<evidence type="ECO:0000256" key="5">
    <source>
        <dbReference type="SAM" id="Phobius"/>
    </source>
</evidence>
<dbReference type="PANTHER" id="PTHR43491">
    <property type="entry name" value="UDP-N-ACETYL-D-MANNOSAMINE DEHYDROGENASE"/>
    <property type="match status" value="1"/>
</dbReference>
<dbReference type="Pfam" id="PF00984">
    <property type="entry name" value="UDPG_MGDP_dh"/>
    <property type="match status" value="1"/>
</dbReference>
<dbReference type="InterPro" id="IPR001732">
    <property type="entry name" value="UDP-Glc/GDP-Man_DH_N"/>
</dbReference>
<evidence type="ECO:0000256" key="1">
    <source>
        <dbReference type="ARBA" id="ARBA00006601"/>
    </source>
</evidence>
<dbReference type="NCBIfam" id="TIGR03026">
    <property type="entry name" value="NDP-sugDHase"/>
    <property type="match status" value="1"/>
</dbReference>
<dbReference type="PANTHER" id="PTHR43491:SF2">
    <property type="entry name" value="UDP-N-ACETYL-D-MANNOSAMINE DEHYDROGENASE"/>
    <property type="match status" value="1"/>
</dbReference>
<dbReference type="Pfam" id="PF03720">
    <property type="entry name" value="UDPG_MGDP_dh_C"/>
    <property type="match status" value="1"/>
</dbReference>
<feature type="transmembrane region" description="Helical" evidence="5">
    <location>
        <begin position="20"/>
        <end position="39"/>
    </location>
</feature>
<keyword evidence="5" id="KW-1133">Transmembrane helix</keyword>
<proteinExistence type="inferred from homology"/>
<keyword evidence="5" id="KW-0472">Membrane</keyword>
<dbReference type="InterPro" id="IPR017476">
    <property type="entry name" value="UDP-Glc/GDP-Man"/>
</dbReference>
<reference evidence="7" key="1">
    <citation type="submission" date="2022-01" db="EMBL/GenBank/DDBJ databases">
        <title>Paenibacillus spongiae sp. nov., isolated from marine sponge.</title>
        <authorList>
            <person name="Li Z."/>
            <person name="Zhang M."/>
        </authorList>
    </citation>
    <scope>NUCLEOTIDE SEQUENCE</scope>
    <source>
        <strain evidence="7">PHS-Z3</strain>
    </source>
</reference>
<dbReference type="SUPFAM" id="SSF51735">
    <property type="entry name" value="NAD(P)-binding Rossmann-fold domains"/>
    <property type="match status" value="1"/>
</dbReference>
<protein>
    <submittedName>
        <fullName evidence="7">Nucleotide sugar dehydrogenase</fullName>
    </submittedName>
</protein>
<dbReference type="EMBL" id="CP091430">
    <property type="protein sequence ID" value="UVI28639.1"/>
    <property type="molecule type" value="Genomic_DNA"/>
</dbReference>
<keyword evidence="5" id="KW-0812">Transmembrane</keyword>
<comment type="similarity">
    <text evidence="1 4">Belongs to the UDP-glucose/GDP-mannose dehydrogenase family.</text>
</comment>
<keyword evidence="2" id="KW-0560">Oxidoreductase</keyword>
<evidence type="ECO:0000256" key="3">
    <source>
        <dbReference type="ARBA" id="ARBA00023027"/>
    </source>
</evidence>
<gene>
    <name evidence="7" type="ORF">L1F29_24790</name>
</gene>
<dbReference type="PIRSF" id="PIRSF500136">
    <property type="entry name" value="UDP_ManNAc_DH"/>
    <property type="match status" value="1"/>
</dbReference>
<dbReference type="InterPro" id="IPR014026">
    <property type="entry name" value="UDP-Glc/GDP-Man_DH_dimer"/>
</dbReference>
<organism evidence="7 8">
    <name type="scientific">Paenibacillus spongiae</name>
    <dbReference type="NCBI Taxonomy" id="2909671"/>
    <lineage>
        <taxon>Bacteria</taxon>
        <taxon>Bacillati</taxon>
        <taxon>Bacillota</taxon>
        <taxon>Bacilli</taxon>
        <taxon>Bacillales</taxon>
        <taxon>Paenibacillaceae</taxon>
        <taxon>Paenibacillus</taxon>
    </lineage>
</organism>
<evidence type="ECO:0000259" key="6">
    <source>
        <dbReference type="SMART" id="SM00984"/>
    </source>
</evidence>
<sequence length="446" mass="49479">MLTRINTRLDKGSRALKICVIGLGYIGLPTAVMFAKYGLRVHGVDVNSEVVTSLIHNNPHINEPGLKEIVTDVIHRGLLTVSSEPEEANVFIIAVQTPINPDKTANLEYVKIAAENIVPFLKKGDLVILESTVPPRTVEDVLIPTLQRSKLEIGSELFIAYSPERVLPGKLFEELVTNDRIVGGINLLSSQKTADLYKHFVKGNIHITDAGTAEIVKLIENSYRDINIAFANELARIAEVIGIDIWQAIKLANSHPRVHVHNPGPGVGGHCIAVDPWFLVEKAPREAELITLARSINDSTPQRVIRMIETAVREINQPVITLLGLAFKGNIDDMRESPSLVIMNALIMKGYNVKVFDPLIKTAMEGKVTTLEEAARDSDCLVFLTDHDQFRTIDYSLIKDLLRTKMVLDMKNVTERNELTDLGITCIKIGSSQHEPQGDRSYVQKN</sequence>
<dbReference type="SUPFAM" id="SSF52413">
    <property type="entry name" value="UDP-glucose/GDP-mannose dehydrogenase C-terminal domain"/>
    <property type="match status" value="1"/>
</dbReference>
<evidence type="ECO:0000313" key="8">
    <source>
        <dbReference type="Proteomes" id="UP001057877"/>
    </source>
</evidence>
<evidence type="ECO:0000256" key="2">
    <source>
        <dbReference type="ARBA" id="ARBA00023002"/>
    </source>
</evidence>
<dbReference type="Proteomes" id="UP001057877">
    <property type="component" value="Chromosome"/>
</dbReference>
<dbReference type="InterPro" id="IPR036291">
    <property type="entry name" value="NAD(P)-bd_dom_sf"/>
</dbReference>
<keyword evidence="8" id="KW-1185">Reference proteome</keyword>
<dbReference type="Gene3D" id="3.40.50.720">
    <property type="entry name" value="NAD(P)-binding Rossmann-like Domain"/>
    <property type="match status" value="2"/>
</dbReference>
<dbReference type="InterPro" id="IPR008927">
    <property type="entry name" value="6-PGluconate_DH-like_C_sf"/>
</dbReference>
<name>A0ABY5S4K4_9BACL</name>
<dbReference type="SUPFAM" id="SSF48179">
    <property type="entry name" value="6-phosphogluconate dehydrogenase C-terminal domain-like"/>
    <property type="match status" value="1"/>
</dbReference>
<feature type="domain" description="UDP-glucose/GDP-mannose dehydrogenase C-terminal" evidence="6">
    <location>
        <begin position="321"/>
        <end position="416"/>
    </location>
</feature>
<dbReference type="PIRSF" id="PIRSF000124">
    <property type="entry name" value="UDPglc_GDPman_dh"/>
    <property type="match status" value="1"/>
</dbReference>